<evidence type="ECO:0000256" key="2">
    <source>
        <dbReference type="ARBA" id="ARBA00023163"/>
    </source>
</evidence>
<dbReference type="EMBL" id="LFZW01000001">
    <property type="protein sequence ID" value="KMY48582.1"/>
    <property type="molecule type" value="Genomic_DNA"/>
</dbReference>
<dbReference type="STRING" id="1679170.AC625_02845"/>
<dbReference type="Gene3D" id="3.40.50.1360">
    <property type="match status" value="1"/>
</dbReference>
<dbReference type="Pfam" id="PF08220">
    <property type="entry name" value="HTH_DeoR"/>
    <property type="match status" value="1"/>
</dbReference>
<dbReference type="InterPro" id="IPR001034">
    <property type="entry name" value="DeoR_HTH"/>
</dbReference>
<dbReference type="PRINTS" id="PR00037">
    <property type="entry name" value="HTHLACR"/>
</dbReference>
<protein>
    <submittedName>
        <fullName evidence="4">DeoR faimly transcriptional regulator</fullName>
    </submittedName>
</protein>
<dbReference type="PANTHER" id="PTHR30363">
    <property type="entry name" value="HTH-TYPE TRANSCRIPTIONAL REGULATOR SRLR-RELATED"/>
    <property type="match status" value="1"/>
</dbReference>
<dbReference type="Pfam" id="PF00455">
    <property type="entry name" value="DeoRC"/>
    <property type="match status" value="1"/>
</dbReference>
<keyword evidence="5" id="KW-1185">Reference proteome</keyword>
<dbReference type="InterPro" id="IPR036390">
    <property type="entry name" value="WH_DNA-bd_sf"/>
</dbReference>
<dbReference type="PATRIC" id="fig|1679170.3.peg.580"/>
<dbReference type="InterPro" id="IPR037171">
    <property type="entry name" value="NagB/RpiA_transferase-like"/>
</dbReference>
<dbReference type="GO" id="GO:0003700">
    <property type="term" value="F:DNA-binding transcription factor activity"/>
    <property type="evidence" value="ECO:0007669"/>
    <property type="project" value="InterPro"/>
</dbReference>
<comment type="caution">
    <text evidence="4">The sequence shown here is derived from an EMBL/GenBank/DDBJ whole genome shotgun (WGS) entry which is preliminary data.</text>
</comment>
<accession>A0A0K9GQP2</accession>
<dbReference type="OrthoDB" id="9797223at2"/>
<dbReference type="AlphaFoldDB" id="A0A0K9GQP2"/>
<name>A0A0K9GQP2_9BACI</name>
<feature type="domain" description="HTH deoR-type" evidence="3">
    <location>
        <begin position="3"/>
        <end position="58"/>
    </location>
</feature>
<dbReference type="SUPFAM" id="SSF46785">
    <property type="entry name" value="Winged helix' DNA-binding domain"/>
    <property type="match status" value="1"/>
</dbReference>
<reference evidence="5" key="1">
    <citation type="submission" date="2015-07" db="EMBL/GenBank/DDBJ databases">
        <title>Genome sequencing project for genomic taxonomy and phylogenomics of Bacillus-like bacteria.</title>
        <authorList>
            <person name="Liu B."/>
            <person name="Wang J."/>
            <person name="Zhu Y."/>
            <person name="Liu G."/>
            <person name="Chen Q."/>
            <person name="Chen Z."/>
            <person name="Lan J."/>
            <person name="Che J."/>
            <person name="Ge C."/>
            <person name="Shi H."/>
            <person name="Pan Z."/>
            <person name="Liu X."/>
        </authorList>
    </citation>
    <scope>NUCLEOTIDE SEQUENCE [LARGE SCALE GENOMIC DNA]</scope>
    <source>
        <strain evidence="5">FJAT-27997</strain>
    </source>
</reference>
<dbReference type="SUPFAM" id="SSF100950">
    <property type="entry name" value="NagB/RpiA/CoA transferase-like"/>
    <property type="match status" value="1"/>
</dbReference>
<dbReference type="SMART" id="SM00420">
    <property type="entry name" value="HTH_DEOR"/>
    <property type="match status" value="1"/>
</dbReference>
<dbReference type="RefSeq" id="WP_049679907.1">
    <property type="nucleotide sequence ID" value="NZ_LFZW01000001.1"/>
</dbReference>
<evidence type="ECO:0000256" key="1">
    <source>
        <dbReference type="ARBA" id="ARBA00023015"/>
    </source>
</evidence>
<dbReference type="PANTHER" id="PTHR30363:SF44">
    <property type="entry name" value="AGA OPERON TRANSCRIPTIONAL REPRESSOR-RELATED"/>
    <property type="match status" value="1"/>
</dbReference>
<organism evidence="4 5">
    <name type="scientific">Peribacillus loiseleuriae</name>
    <dbReference type="NCBI Taxonomy" id="1679170"/>
    <lineage>
        <taxon>Bacteria</taxon>
        <taxon>Bacillati</taxon>
        <taxon>Bacillota</taxon>
        <taxon>Bacilli</taxon>
        <taxon>Bacillales</taxon>
        <taxon>Bacillaceae</taxon>
        <taxon>Peribacillus</taxon>
    </lineage>
</organism>
<sequence>MLSVERYEKIVNQLGESHVLRVGELSLKLGVTEKTIRGDLEVLEKRGLLKRIHGGAVLPEADDRILPIDERQSGRGETKQAIAKEALKLIRPNDTILMDGGSTTQALASLLGEWKVTVITNDIKIAHTLLNKNEVSLIVLGGERIHQSSSLLSAQAIQMLEKIRVNRLFLSATGVSIEHGLSVINSIYADWKKQIITAADQVTLLADSTKFNKVALLQFATMDDVHEIVTDNNIDKDTKLVIEQKNIKLHLAK</sequence>
<keyword evidence="2" id="KW-0804">Transcription</keyword>
<evidence type="ECO:0000259" key="3">
    <source>
        <dbReference type="PROSITE" id="PS51000"/>
    </source>
</evidence>
<dbReference type="Gene3D" id="1.10.10.10">
    <property type="entry name" value="Winged helix-like DNA-binding domain superfamily/Winged helix DNA-binding domain"/>
    <property type="match status" value="1"/>
</dbReference>
<dbReference type="InterPro" id="IPR036388">
    <property type="entry name" value="WH-like_DNA-bd_sf"/>
</dbReference>
<dbReference type="InterPro" id="IPR050313">
    <property type="entry name" value="Carb_Metab_HTH_regulators"/>
</dbReference>
<dbReference type="InterPro" id="IPR014036">
    <property type="entry name" value="DeoR-like_C"/>
</dbReference>
<dbReference type="Proteomes" id="UP000037146">
    <property type="component" value="Unassembled WGS sequence"/>
</dbReference>
<keyword evidence="1" id="KW-0805">Transcription regulation</keyword>
<dbReference type="SMART" id="SM01134">
    <property type="entry name" value="DeoRC"/>
    <property type="match status" value="1"/>
</dbReference>
<evidence type="ECO:0000313" key="5">
    <source>
        <dbReference type="Proteomes" id="UP000037146"/>
    </source>
</evidence>
<dbReference type="PROSITE" id="PS51000">
    <property type="entry name" value="HTH_DEOR_2"/>
    <property type="match status" value="1"/>
</dbReference>
<proteinExistence type="predicted"/>
<evidence type="ECO:0000313" key="4">
    <source>
        <dbReference type="EMBL" id="KMY48582.1"/>
    </source>
</evidence>
<gene>
    <name evidence="4" type="ORF">AC625_02845</name>
</gene>